<evidence type="ECO:0000313" key="1">
    <source>
        <dbReference type="EMBL" id="PHP53559.1"/>
    </source>
</evidence>
<sequence>MSGKDWSTTELSVLYDVFYECGTRLGGEYVSLMRAARQDGDSESELFWRRQSVALRDERDAVDSHDRDAIVAAMERWDYILELVQHARAARPVAA</sequence>
<reference evidence="1 2" key="1">
    <citation type="submission" date="2017-10" db="EMBL/GenBank/DDBJ databases">
        <title>Draft genome sequence of cellulolytic Actinomyces sp CtC72 isolated from cattle rumen fluid.</title>
        <authorList>
            <person name="Joshi A.J."/>
            <person name="Vasudevan G."/>
            <person name="Lanjekar V.B."/>
            <person name="Hivarkar S."/>
            <person name="Engineer A."/>
            <person name="Pore S.D."/>
            <person name="Dhakephalkar P.K."/>
            <person name="Dagar S."/>
        </authorList>
    </citation>
    <scope>NUCLEOTIDE SEQUENCE [LARGE SCALE GENOMIC DNA]</scope>
    <source>
        <strain evidence="2">CtC72</strain>
    </source>
</reference>
<protein>
    <submittedName>
        <fullName evidence="1">Uncharacterized protein</fullName>
    </submittedName>
</protein>
<accession>A0ABX4MHD4</accession>
<gene>
    <name evidence="1" type="ORF">BW737_001855</name>
</gene>
<name>A0ABX4MHD4_9ACTO</name>
<proteinExistence type="predicted"/>
<evidence type="ECO:0000313" key="2">
    <source>
        <dbReference type="Proteomes" id="UP000194577"/>
    </source>
</evidence>
<dbReference type="Proteomes" id="UP000194577">
    <property type="component" value="Unassembled WGS sequence"/>
</dbReference>
<comment type="caution">
    <text evidence="1">The sequence shown here is derived from an EMBL/GenBank/DDBJ whole genome shotgun (WGS) entry which is preliminary data.</text>
</comment>
<organism evidence="1 2">
    <name type="scientific">Actinomyces ruminis</name>
    <dbReference type="NCBI Taxonomy" id="1937003"/>
    <lineage>
        <taxon>Bacteria</taxon>
        <taxon>Bacillati</taxon>
        <taxon>Actinomycetota</taxon>
        <taxon>Actinomycetes</taxon>
        <taxon>Actinomycetales</taxon>
        <taxon>Actinomycetaceae</taxon>
        <taxon>Actinomyces</taxon>
    </lineage>
</organism>
<keyword evidence="2" id="KW-1185">Reference proteome</keyword>
<dbReference type="RefSeq" id="WP_086615861.1">
    <property type="nucleotide sequence ID" value="NZ_MTPX02000013.1"/>
</dbReference>
<dbReference type="EMBL" id="MTPX02000013">
    <property type="protein sequence ID" value="PHP53559.1"/>
    <property type="molecule type" value="Genomic_DNA"/>
</dbReference>